<name>A0A4U6XJ02_9PEZI</name>
<evidence type="ECO:0000313" key="2">
    <source>
        <dbReference type="EMBL" id="TKW55958.1"/>
    </source>
</evidence>
<accession>A0A4U6XJ02</accession>
<comment type="caution">
    <text evidence="2">The sequence shown here is derived from an EMBL/GenBank/DDBJ whole genome shotgun (WGS) entry which is preliminary data.</text>
</comment>
<dbReference type="GO" id="GO:0051118">
    <property type="term" value="F:glucan endo-1,3-alpha-glucosidase activity"/>
    <property type="evidence" value="ECO:0007669"/>
    <property type="project" value="InterPro"/>
</dbReference>
<dbReference type="InterPro" id="IPR005197">
    <property type="entry name" value="Glyco_hydro_71"/>
</dbReference>
<dbReference type="Proteomes" id="UP000310108">
    <property type="component" value="Unassembled WGS sequence"/>
</dbReference>
<protein>
    <submittedName>
        <fullName evidence="2">Glucan endo-1,3-alpha-glucosidase agn1</fullName>
    </submittedName>
</protein>
<dbReference type="Pfam" id="PF03659">
    <property type="entry name" value="Glyco_hydro_71"/>
    <property type="match status" value="1"/>
</dbReference>
<evidence type="ECO:0000256" key="1">
    <source>
        <dbReference type="SAM" id="MobiDB-lite"/>
    </source>
</evidence>
<dbReference type="EMBL" id="PJEX01000081">
    <property type="protein sequence ID" value="TKW55958.1"/>
    <property type="molecule type" value="Genomic_DNA"/>
</dbReference>
<feature type="region of interest" description="Disordered" evidence="1">
    <location>
        <begin position="563"/>
        <end position="592"/>
    </location>
</feature>
<gene>
    <name evidence="2" type="primary">agn1</name>
    <name evidence="2" type="ORF">CTA1_5139</name>
</gene>
<proteinExistence type="predicted"/>
<organism evidence="2 3">
    <name type="scientific">Colletotrichum tanaceti</name>
    <dbReference type="NCBI Taxonomy" id="1306861"/>
    <lineage>
        <taxon>Eukaryota</taxon>
        <taxon>Fungi</taxon>
        <taxon>Dikarya</taxon>
        <taxon>Ascomycota</taxon>
        <taxon>Pezizomycotina</taxon>
        <taxon>Sordariomycetes</taxon>
        <taxon>Hypocreomycetidae</taxon>
        <taxon>Glomerellales</taxon>
        <taxon>Glomerellaceae</taxon>
        <taxon>Colletotrichum</taxon>
        <taxon>Colletotrichum destructivum species complex</taxon>
    </lineage>
</organism>
<feature type="region of interest" description="Disordered" evidence="1">
    <location>
        <begin position="789"/>
        <end position="826"/>
    </location>
</feature>
<keyword evidence="3" id="KW-1185">Reference proteome</keyword>
<evidence type="ECO:0000313" key="3">
    <source>
        <dbReference type="Proteomes" id="UP000310108"/>
    </source>
</evidence>
<feature type="compositionally biased region" description="Pro residues" evidence="1">
    <location>
        <begin position="574"/>
        <end position="583"/>
    </location>
</feature>
<dbReference type="STRING" id="1306861.A0A4U6XJ02"/>
<sequence length="1267" mass="139906">MTHSLPFLRFSVMSLTLGRKDTFLLALCTLLAYSTGVQAKAVFAHFMVGNTENYVMSDYEYDISQAQQAHIDGFALNMARDEATNVESVENMFSAAEAVGFKLFFSFDYAGQGPWNKEDVIAMLDIYADSPSYFRHSTGQPLVSTFEGPKQSDEWVEIKQRTGAFFMPSWSSLGAKRAMKKGTADGLFSWGAWPEGPNAISEEIDASYVDFLGKDASGKPRPYMMPVSPWFYTNLPGYKKNWLWRGDSLWFNRWNHVWDMEPEYVQIISWNDYGESHHIGPVNERAMIAFETGEAPFNYALGLPHDAWRMFLPFVIDTYKAGKTSFTREGLTVWYRRNPGRACSNGGTVGNTAAQVQEEGDPADFAEDKIFFTALLSEFALPRVKVGDGEWTNVMWSVTPDGGVGLYHGFVPFNGKTGFVRVEVNPNGDKNTIIVVATGPSITSDCEHGMVNWNPWVGGAWSSRSVNASPKLSLSEMVCTKGTGEGDFQEVCEFTCEYGYCPPGPCTCNELGGAKKEPKIVDVEAVPAAGKSCVLEGLCSWSCNHGKCPKQCSTDTSLKGKCVMPVDEPEAPEAPDPPNPSPSKPAVVGPENLNPYNDPRWLNKNRCLFFKPPNYELTKQPCEEQCKAQIDQAKEEGRTTNYGCIGFYPLDKPIPWIEKGKGAGGEYDFAVEGRCSCDNSAINFFADTVIEALPKIAAIGCFILMSTIKIIFDLGTAVLPGVGQAVSAGMAMTIDAALTLKHAYDDDEDPAGAFDFWLSACPNHDLVPDDLRKVYGIVSDVSGAVTGWRAPKNIPKGSGKKGDKANPTNRPKPTARPTETGKNCKRQAAGKFADIRTNCPVDVTSTRITRSNPVVKTLTKTCTASKYTQACYHYYSVMQEYKFGLALSCTNSNARAENLKFATNSWKSQHTNTVWHSFTKEQYMYKNDEPRKPKCQADEWPPAYFLPENYAQNLPFQGQLVRWVPGAENQGAGQIWRGFCNSEDGGAGNGQLNALGKVNDKLVKLKGNPHNSITVQGGTTTTYLEYEADFTRAVATLAFDWTGVNNGIPPDALGLWGLRENPCWPIDMATGDPGYAILTEDRWYNGPWIPAADKAQRPQYRLVPSDASFNAAVRRKFEREFPDETFPGDGIWPWKRSSNGDEGLQRLAPLADGGFALHGTNSSRRLTDEERRSIEEELQRDVNVAECDDPSCGKEIKAFGGSGMVIPVAVATTLATVPSTNLDARPTEVRGEPRWTAAYTDAERAETAVEVPVETGRHQHRHHRHHR</sequence>
<reference evidence="2 3" key="1">
    <citation type="journal article" date="2019" name="PLoS ONE">
        <title>Comparative genome analysis indicates high evolutionary potential of pathogenicity genes in Colletotrichum tanaceti.</title>
        <authorList>
            <person name="Lelwala R.V."/>
            <person name="Korhonen P.K."/>
            <person name="Young N.D."/>
            <person name="Scott J.B."/>
            <person name="Ades P.A."/>
            <person name="Gasser R.B."/>
            <person name="Taylor P.W.J."/>
        </authorList>
    </citation>
    <scope>NUCLEOTIDE SEQUENCE [LARGE SCALE GENOMIC DNA]</scope>
    <source>
        <strain evidence="2">BRIP57314</strain>
    </source>
</reference>
<dbReference type="AlphaFoldDB" id="A0A4U6XJ02"/>
<dbReference type="Gene3D" id="3.20.20.80">
    <property type="entry name" value="Glycosidases"/>
    <property type="match status" value="1"/>
</dbReference>
<dbReference type="CDD" id="cd11577">
    <property type="entry name" value="GH71"/>
    <property type="match status" value="1"/>
</dbReference>